<proteinExistence type="predicted"/>
<evidence type="ECO:0000313" key="3">
    <source>
        <dbReference type="EMBL" id="NUW39123.1"/>
    </source>
</evidence>
<keyword evidence="1" id="KW-0472">Membrane</keyword>
<dbReference type="EMBL" id="JABWGO010000001">
    <property type="protein sequence ID" value="NUW39123.1"/>
    <property type="molecule type" value="Genomic_DNA"/>
</dbReference>
<evidence type="ECO:0000256" key="2">
    <source>
        <dbReference type="SAM" id="SignalP"/>
    </source>
</evidence>
<sequence>MRARLPLRLARTAVFAAVCVVLASVAHVAGGGTAPAPGTAALGLGAACLLALALGGRERQPLTINLALVAAQAVLHELFGAGGPTGYVSVHPHGSPAGGMSLAVGAGAPAGRGLAVDAGMLAAHLTATLLTGWWLARGEAALWSLLRRLHDGLGRRLARVLLAGVFPATPSARQAPPVVRVRAVPPDPALRHCLARRGPPRTA</sequence>
<organism evidence="3 4">
    <name type="scientific">Nonomuraea rhodomycinica</name>
    <dbReference type="NCBI Taxonomy" id="1712872"/>
    <lineage>
        <taxon>Bacteria</taxon>
        <taxon>Bacillati</taxon>
        <taxon>Actinomycetota</taxon>
        <taxon>Actinomycetes</taxon>
        <taxon>Streptosporangiales</taxon>
        <taxon>Streptosporangiaceae</taxon>
        <taxon>Nonomuraea</taxon>
    </lineage>
</organism>
<evidence type="ECO:0000256" key="1">
    <source>
        <dbReference type="SAM" id="Phobius"/>
    </source>
</evidence>
<protein>
    <submittedName>
        <fullName evidence="3">MFS transporter</fullName>
    </submittedName>
</protein>
<evidence type="ECO:0000313" key="4">
    <source>
        <dbReference type="Proteomes" id="UP000546126"/>
    </source>
</evidence>
<name>A0A7Y6M8H5_9ACTN</name>
<keyword evidence="4" id="KW-1185">Reference proteome</keyword>
<feature type="signal peptide" evidence="2">
    <location>
        <begin position="1"/>
        <end position="28"/>
    </location>
</feature>
<accession>A0A7Y6M8H5</accession>
<keyword evidence="1" id="KW-1133">Transmembrane helix</keyword>
<gene>
    <name evidence="3" type="ORF">HT134_03130</name>
</gene>
<keyword evidence="1" id="KW-0812">Transmembrane</keyword>
<keyword evidence="2" id="KW-0732">Signal</keyword>
<feature type="transmembrane region" description="Helical" evidence="1">
    <location>
        <begin position="38"/>
        <end position="56"/>
    </location>
</feature>
<feature type="chain" id="PRO_5031348604" evidence="2">
    <location>
        <begin position="29"/>
        <end position="203"/>
    </location>
</feature>
<reference evidence="3 4" key="1">
    <citation type="submission" date="2020-06" db="EMBL/GenBank/DDBJ databases">
        <authorList>
            <person name="Chanama M."/>
        </authorList>
    </citation>
    <scope>NUCLEOTIDE SEQUENCE [LARGE SCALE GENOMIC DNA]</scope>
    <source>
        <strain evidence="3 4">TBRC6557</strain>
    </source>
</reference>
<dbReference type="AlphaFoldDB" id="A0A7Y6M8H5"/>
<dbReference type="Proteomes" id="UP000546126">
    <property type="component" value="Unassembled WGS sequence"/>
</dbReference>
<dbReference type="RefSeq" id="WP_175598713.1">
    <property type="nucleotide sequence ID" value="NZ_JABWGO010000001.1"/>
</dbReference>
<comment type="caution">
    <text evidence="3">The sequence shown here is derived from an EMBL/GenBank/DDBJ whole genome shotgun (WGS) entry which is preliminary data.</text>
</comment>